<dbReference type="AlphaFoldDB" id="A0A4R4ZZQ2"/>
<sequence>MTSSDAGTLTTDIRLANPGTESLEVIALEAETPGLATAGPEVPFEVPPGESLSVPLTWTVTNCRLALQWLEPQLLYAYAGESSARGHHPLDSAAQAELVLLVDRVCGGSP</sequence>
<name>A0A4R4ZZQ2_9ACTN</name>
<gene>
    <name evidence="1" type="ORF">E1262_26900</name>
</gene>
<dbReference type="Proteomes" id="UP000295217">
    <property type="component" value="Unassembled WGS sequence"/>
</dbReference>
<comment type="caution">
    <text evidence="1">The sequence shown here is derived from an EMBL/GenBank/DDBJ whole genome shotgun (WGS) entry which is preliminary data.</text>
</comment>
<organism evidence="1 2">
    <name type="scientific">Jiangella aurantiaca</name>
    <dbReference type="NCBI Taxonomy" id="2530373"/>
    <lineage>
        <taxon>Bacteria</taxon>
        <taxon>Bacillati</taxon>
        <taxon>Actinomycetota</taxon>
        <taxon>Actinomycetes</taxon>
        <taxon>Jiangellales</taxon>
        <taxon>Jiangellaceae</taxon>
        <taxon>Jiangella</taxon>
    </lineage>
</organism>
<evidence type="ECO:0000313" key="1">
    <source>
        <dbReference type="EMBL" id="TDD64893.1"/>
    </source>
</evidence>
<dbReference type="OrthoDB" id="5183304at2"/>
<reference evidence="1 2" key="1">
    <citation type="submission" date="2019-02" db="EMBL/GenBank/DDBJ databases">
        <title>Draft genome sequences of novel Actinobacteria.</title>
        <authorList>
            <person name="Sahin N."/>
            <person name="Ay H."/>
            <person name="Saygin H."/>
        </authorList>
    </citation>
    <scope>NUCLEOTIDE SEQUENCE [LARGE SCALE GENOMIC DNA]</scope>
    <source>
        <strain evidence="1 2">8K307</strain>
    </source>
</reference>
<keyword evidence="2" id="KW-1185">Reference proteome</keyword>
<evidence type="ECO:0000313" key="2">
    <source>
        <dbReference type="Proteomes" id="UP000295217"/>
    </source>
</evidence>
<protein>
    <recommendedName>
        <fullName evidence="3">DUF4232 domain-containing protein</fullName>
    </recommendedName>
</protein>
<dbReference type="EMBL" id="SMLB01000060">
    <property type="protein sequence ID" value="TDD64893.1"/>
    <property type="molecule type" value="Genomic_DNA"/>
</dbReference>
<evidence type="ECO:0008006" key="3">
    <source>
        <dbReference type="Google" id="ProtNLM"/>
    </source>
</evidence>
<proteinExistence type="predicted"/>
<accession>A0A4R4ZZQ2</accession>